<name>A0A506TY12_9HYPH</name>
<dbReference type="RefSeq" id="WP_141167902.1">
    <property type="nucleotide sequence ID" value="NZ_VHLH01000031.1"/>
</dbReference>
<dbReference type="AlphaFoldDB" id="A0A506TY12"/>
<dbReference type="Proteomes" id="UP000320314">
    <property type="component" value="Unassembled WGS sequence"/>
</dbReference>
<proteinExistence type="predicted"/>
<evidence type="ECO:0000313" key="1">
    <source>
        <dbReference type="EMBL" id="TPW26390.1"/>
    </source>
</evidence>
<evidence type="ECO:0000313" key="2">
    <source>
        <dbReference type="Proteomes" id="UP000320314"/>
    </source>
</evidence>
<protein>
    <submittedName>
        <fullName evidence="1">DUF3168 domain-containing protein</fullName>
    </submittedName>
</protein>
<sequence>MREPTVALAAAIRSRLIADPAVTALVAPDLVRAGSTRPDRMPTIILASGQTIFLGNAAGSQLVATVYLNTHIWALEDGAETAKAIGFAVMNALRIAPASPDFVIDEWEHLSVRWMRDPDPAQNLTHGVMTVEATMRWAADGSPIGGEDAYQPAEPMPDLVDLFNAGLR</sequence>
<dbReference type="InterPro" id="IPR053745">
    <property type="entry name" value="Viral_Tail_Comp_sf"/>
</dbReference>
<organism evidence="1 2">
    <name type="scientific">Pararhizobium mangrovi</name>
    <dbReference type="NCBI Taxonomy" id="2590452"/>
    <lineage>
        <taxon>Bacteria</taxon>
        <taxon>Pseudomonadati</taxon>
        <taxon>Pseudomonadota</taxon>
        <taxon>Alphaproteobacteria</taxon>
        <taxon>Hyphomicrobiales</taxon>
        <taxon>Rhizobiaceae</taxon>
        <taxon>Rhizobium/Agrobacterium group</taxon>
        <taxon>Pararhizobium</taxon>
    </lineage>
</organism>
<dbReference type="EMBL" id="VHLH01000031">
    <property type="protein sequence ID" value="TPW26390.1"/>
    <property type="molecule type" value="Genomic_DNA"/>
</dbReference>
<dbReference type="OrthoDB" id="7630456at2"/>
<comment type="caution">
    <text evidence="1">The sequence shown here is derived from an EMBL/GenBank/DDBJ whole genome shotgun (WGS) entry which is preliminary data.</text>
</comment>
<gene>
    <name evidence="1" type="ORF">FJU11_15045</name>
</gene>
<accession>A0A506TY12</accession>
<keyword evidence="2" id="KW-1185">Reference proteome</keyword>
<dbReference type="Gene3D" id="3.30.2000.30">
    <property type="match status" value="1"/>
</dbReference>
<reference evidence="1 2" key="1">
    <citation type="submission" date="2019-06" db="EMBL/GenBank/DDBJ databases">
        <authorList>
            <person name="Li M."/>
        </authorList>
    </citation>
    <scope>NUCLEOTIDE SEQUENCE [LARGE SCALE GENOMIC DNA]</scope>
    <source>
        <strain evidence="1 2">BGMRC6574</strain>
    </source>
</reference>
<dbReference type="InterPro" id="IPR021508">
    <property type="entry name" value="Gp17-like"/>
</dbReference>
<dbReference type="Pfam" id="PF11367">
    <property type="entry name" value="Tail_completion_gp17"/>
    <property type="match status" value="1"/>
</dbReference>